<reference evidence="2 3" key="1">
    <citation type="submission" date="2021-03" db="EMBL/GenBank/DDBJ databases">
        <title>Sequencing the genomes of 1000 actinobacteria strains.</title>
        <authorList>
            <person name="Klenk H.-P."/>
        </authorList>
    </citation>
    <scope>NUCLEOTIDE SEQUENCE [LARGE SCALE GENOMIC DNA]</scope>
    <source>
        <strain evidence="2 3">DSM 40843</strain>
    </source>
</reference>
<feature type="compositionally biased region" description="Basic residues" evidence="1">
    <location>
        <begin position="125"/>
        <end position="138"/>
    </location>
</feature>
<organism evidence="2 3">
    <name type="scientific">Streptomyces clavifer</name>
    <dbReference type="NCBI Taxonomy" id="68188"/>
    <lineage>
        <taxon>Bacteria</taxon>
        <taxon>Bacillati</taxon>
        <taxon>Actinomycetota</taxon>
        <taxon>Actinomycetes</taxon>
        <taxon>Kitasatosporales</taxon>
        <taxon>Streptomycetaceae</taxon>
        <taxon>Streptomyces</taxon>
    </lineage>
</organism>
<protein>
    <submittedName>
        <fullName evidence="2">Uncharacterized protein</fullName>
    </submittedName>
</protein>
<gene>
    <name evidence="2" type="ORF">JOF59_001244</name>
</gene>
<evidence type="ECO:0000256" key="1">
    <source>
        <dbReference type="SAM" id="MobiDB-lite"/>
    </source>
</evidence>
<name>A0ABS4V4K8_9ACTN</name>
<dbReference type="EMBL" id="JAGINS010000001">
    <property type="protein sequence ID" value="MBP2358844.1"/>
    <property type="molecule type" value="Genomic_DNA"/>
</dbReference>
<keyword evidence="3" id="KW-1185">Reference proteome</keyword>
<evidence type="ECO:0000313" key="3">
    <source>
        <dbReference type="Proteomes" id="UP001519311"/>
    </source>
</evidence>
<proteinExistence type="predicted"/>
<dbReference type="Proteomes" id="UP001519311">
    <property type="component" value="Unassembled WGS sequence"/>
</dbReference>
<feature type="compositionally biased region" description="Basic residues" evidence="1">
    <location>
        <begin position="39"/>
        <end position="63"/>
    </location>
</feature>
<feature type="region of interest" description="Disordered" evidence="1">
    <location>
        <begin position="30"/>
        <end position="171"/>
    </location>
</feature>
<sequence>MGGVCGAHHSRHAHRKRQDLGLRALSRAELLHNSTSPPRRWRPWAARRTRAVHGNRTRQRRVSTRPGAARGGRRTGGARGRGPFDPVSGSGAARRPGRPEAGVAGSVAVPSSCGGRGSPVQPPIRRGHRLGGGARRRVPFVPSPRLRSRPGAVRVDRPAPPPRPGAGPLSPSAILVCGGTPTGASTAWRADRCVCSTAQTPFVGALQRKCPMSWQMGCTTPAFCQVPPGNEAGDCSESTAGFPRSGS</sequence>
<comment type="caution">
    <text evidence="2">The sequence shown here is derived from an EMBL/GenBank/DDBJ whole genome shotgun (WGS) entry which is preliminary data.</text>
</comment>
<accession>A0ABS4V4K8</accession>
<evidence type="ECO:0000313" key="2">
    <source>
        <dbReference type="EMBL" id="MBP2358844.1"/>
    </source>
</evidence>